<keyword evidence="2" id="KW-0378">Hydrolase</keyword>
<gene>
    <name evidence="4" type="ORF">QYE77_01045</name>
</gene>
<dbReference type="InterPro" id="IPR003140">
    <property type="entry name" value="PLipase/COase/thioEstase"/>
</dbReference>
<feature type="domain" description="Phospholipase/carboxylesterase/thioesterase" evidence="3">
    <location>
        <begin position="28"/>
        <end position="219"/>
    </location>
</feature>
<comment type="similarity">
    <text evidence="1">Belongs to the AB hydrolase superfamily. AB hydrolase 2 family.</text>
</comment>
<name>A0ABU3NLI1_9CHLR</name>
<evidence type="ECO:0000313" key="4">
    <source>
        <dbReference type="EMBL" id="MDT8896837.1"/>
    </source>
</evidence>
<evidence type="ECO:0000256" key="2">
    <source>
        <dbReference type="ARBA" id="ARBA00022801"/>
    </source>
</evidence>
<evidence type="ECO:0000313" key="5">
    <source>
        <dbReference type="Proteomes" id="UP001254165"/>
    </source>
</evidence>
<evidence type="ECO:0000256" key="1">
    <source>
        <dbReference type="ARBA" id="ARBA00006499"/>
    </source>
</evidence>
<accession>A0ABU3NLI1</accession>
<dbReference type="SUPFAM" id="SSF53474">
    <property type="entry name" value="alpha/beta-Hydrolases"/>
    <property type="match status" value="1"/>
</dbReference>
<dbReference type="InterPro" id="IPR029058">
    <property type="entry name" value="AB_hydrolase_fold"/>
</dbReference>
<sequence length="226" mass="25409">MVALENARLYQFEDRILKVFPPQSDDHPAPPLLALHGWTGDEHSMDIFIRRLPATRWILAPRAPFPAEPGGYAWVPPTPERPASWEVFAQSALKLRDDLENWWEYFSFPKAPFDIMGFSQGAAMALTFTILFPKQVNRLILLSGFLPRGGTNALRPGLLSGKPIFLAHGYNDDIVPFERAQECLKWLEIAGADIQACLDHVGHRVSANCLQAMREFLDASTPSRIT</sequence>
<organism evidence="4 5">
    <name type="scientific">Thermanaerothrix solaris</name>
    <dbReference type="NCBI Taxonomy" id="3058434"/>
    <lineage>
        <taxon>Bacteria</taxon>
        <taxon>Bacillati</taxon>
        <taxon>Chloroflexota</taxon>
        <taxon>Anaerolineae</taxon>
        <taxon>Anaerolineales</taxon>
        <taxon>Anaerolineaceae</taxon>
        <taxon>Thermanaerothrix</taxon>
    </lineage>
</organism>
<dbReference type="Proteomes" id="UP001254165">
    <property type="component" value="Unassembled WGS sequence"/>
</dbReference>
<keyword evidence="5" id="KW-1185">Reference proteome</keyword>
<dbReference type="RefSeq" id="WP_315623407.1">
    <property type="nucleotide sequence ID" value="NZ_JAUHMF010000001.1"/>
</dbReference>
<dbReference type="InterPro" id="IPR050565">
    <property type="entry name" value="LYPA1-2/EST-like"/>
</dbReference>
<protein>
    <recommendedName>
        <fullName evidence="3">Phospholipase/carboxylesterase/thioesterase domain-containing protein</fullName>
    </recommendedName>
</protein>
<proteinExistence type="inferred from homology"/>
<dbReference type="PANTHER" id="PTHR10655">
    <property type="entry name" value="LYSOPHOSPHOLIPASE-RELATED"/>
    <property type="match status" value="1"/>
</dbReference>
<dbReference type="PANTHER" id="PTHR10655:SF17">
    <property type="entry name" value="LYSOPHOSPHOLIPASE-LIKE PROTEIN 1"/>
    <property type="match status" value="1"/>
</dbReference>
<evidence type="ECO:0000259" key="3">
    <source>
        <dbReference type="Pfam" id="PF02230"/>
    </source>
</evidence>
<comment type="caution">
    <text evidence="4">The sequence shown here is derived from an EMBL/GenBank/DDBJ whole genome shotgun (WGS) entry which is preliminary data.</text>
</comment>
<dbReference type="EMBL" id="JAUHMF010000001">
    <property type="protein sequence ID" value="MDT8896837.1"/>
    <property type="molecule type" value="Genomic_DNA"/>
</dbReference>
<dbReference type="Pfam" id="PF02230">
    <property type="entry name" value="Abhydrolase_2"/>
    <property type="match status" value="1"/>
</dbReference>
<reference evidence="4 5" key="1">
    <citation type="submission" date="2023-07" db="EMBL/GenBank/DDBJ databases">
        <title>Novel species of Thermanaerothrix with wide hydrolytic capabilities.</title>
        <authorList>
            <person name="Zayulina K.S."/>
            <person name="Podosokorskaya O.A."/>
            <person name="Elcheninov A.G."/>
        </authorList>
    </citation>
    <scope>NUCLEOTIDE SEQUENCE [LARGE SCALE GENOMIC DNA]</scope>
    <source>
        <strain evidence="4 5">4228-RoL</strain>
    </source>
</reference>
<dbReference type="Gene3D" id="3.40.50.1820">
    <property type="entry name" value="alpha/beta hydrolase"/>
    <property type="match status" value="1"/>
</dbReference>